<dbReference type="FunFam" id="1.20.120.550:FF:000003">
    <property type="entry name" value="Leukotriene C4 synthase"/>
    <property type="match status" value="1"/>
</dbReference>
<reference evidence="24" key="1">
    <citation type="submission" date="2022-07" db="EMBL/GenBank/DDBJ databases">
        <title>Chromosome-level genome of Muraenolepis orangiensis.</title>
        <authorList>
            <person name="Kim J."/>
        </authorList>
    </citation>
    <scope>NUCLEOTIDE SEQUENCE</scope>
    <source>
        <strain evidence="24">KU_S4_2022</strain>
        <tissue evidence="24">Muscle</tissue>
    </source>
</reference>
<evidence type="ECO:0000256" key="18">
    <source>
        <dbReference type="ARBA" id="ARBA00041943"/>
    </source>
</evidence>
<keyword evidence="4" id="KW-0808">Transferase</keyword>
<dbReference type="GO" id="GO:0008047">
    <property type="term" value="F:enzyme activator activity"/>
    <property type="evidence" value="ECO:0007669"/>
    <property type="project" value="InterPro"/>
</dbReference>
<comment type="function">
    <text evidence="19">Catalyzes the conjugation of leukotriene A4 with reduced glutathione (GSH) to form leukotriene C4 with high specificity. Can also catalyze the transfer of a glutathionyl group from glutathione (GSH) to 13(S),14(S)-epoxy-docosahexaenoic acid to form maresin conjugate in tissue regeneration 1 (MCTR1), a bioactive lipid mediator that possess potent anti-inflammatory and proresolving actions.</text>
</comment>
<feature type="transmembrane region" description="Helical" evidence="22">
    <location>
        <begin position="221"/>
        <end position="242"/>
    </location>
</feature>
<comment type="pathway">
    <text evidence="14">Lipid metabolism; leukotriene C4 biosynthesis.</text>
</comment>
<evidence type="ECO:0000313" key="25">
    <source>
        <dbReference type="Proteomes" id="UP001148018"/>
    </source>
</evidence>
<dbReference type="EMBL" id="JANIIK010000046">
    <property type="protein sequence ID" value="KAJ3603380.1"/>
    <property type="molecule type" value="Genomic_DNA"/>
</dbReference>
<dbReference type="OrthoDB" id="410651at2759"/>
<sequence length="258" mass="28588">MLDHLVCLVAVSVLAVMEQAYFSLQVVYARRKHSVSPPSTSGPPEFERVYRAQVNCTEYFPIFITVLWTAGLFFHQGLSSLCGLLYLYSRYRYFHGYSQAPEQRYGSSLLSVTIRLTSSTGETMTSRQRSSFLPYPVSRLCHHPAMGGGTSSSSSVFPSPVDPTPEAAARASTSTSTFSLFSRHHAAHPDCLAPPPRPLWSSLRHCCWGRRLAPLYLGAKVLWVLMGFSSLGVVCSFSRIYVGVDLWDLVSSSMTPDL</sequence>
<dbReference type="PANTHER" id="PTHR10250:SF4">
    <property type="entry name" value="LEUKOTRIENE C4 SYNTHASE"/>
    <property type="match status" value="1"/>
</dbReference>
<evidence type="ECO:0000256" key="11">
    <source>
        <dbReference type="ARBA" id="ARBA00023242"/>
    </source>
</evidence>
<evidence type="ECO:0000313" key="24">
    <source>
        <dbReference type="EMBL" id="KAJ3603380.1"/>
    </source>
</evidence>
<evidence type="ECO:0000256" key="8">
    <source>
        <dbReference type="ARBA" id="ARBA00022989"/>
    </source>
</evidence>
<evidence type="ECO:0000256" key="12">
    <source>
        <dbReference type="ARBA" id="ARBA00036460"/>
    </source>
</evidence>
<dbReference type="GO" id="GO:0005640">
    <property type="term" value="C:nuclear outer membrane"/>
    <property type="evidence" value="ECO:0007669"/>
    <property type="project" value="UniProtKB-SubCell"/>
</dbReference>
<dbReference type="SUPFAM" id="SSF161084">
    <property type="entry name" value="MAPEG domain-like"/>
    <property type="match status" value="1"/>
</dbReference>
<dbReference type="GO" id="GO:0004602">
    <property type="term" value="F:glutathione peroxidase activity"/>
    <property type="evidence" value="ECO:0007669"/>
    <property type="project" value="TreeGrafter"/>
</dbReference>
<evidence type="ECO:0000256" key="14">
    <source>
        <dbReference type="ARBA" id="ARBA00037884"/>
    </source>
</evidence>
<evidence type="ECO:0000256" key="2">
    <source>
        <dbReference type="ARBA" id="ARBA00010459"/>
    </source>
</evidence>
<evidence type="ECO:0000256" key="21">
    <source>
        <dbReference type="ARBA" id="ARBA00049298"/>
    </source>
</evidence>
<evidence type="ECO:0000256" key="15">
    <source>
        <dbReference type="ARBA" id="ARBA00039056"/>
    </source>
</evidence>
<dbReference type="AlphaFoldDB" id="A0A9Q0EDG2"/>
<keyword evidence="25" id="KW-1185">Reference proteome</keyword>
<dbReference type="InterPro" id="IPR023352">
    <property type="entry name" value="MAPEG-like_dom_sf"/>
</dbReference>
<dbReference type="InterPro" id="IPR050997">
    <property type="entry name" value="MAPEG"/>
</dbReference>
<dbReference type="EC" id="4.4.1.20" evidence="15"/>
<keyword evidence="11" id="KW-0539">Nucleus</keyword>
<dbReference type="InterPro" id="IPR018295">
    <property type="entry name" value="FLAP/GST2/LTC4S_CS"/>
</dbReference>
<evidence type="ECO:0000256" key="1">
    <source>
        <dbReference type="ARBA" id="ARBA00004477"/>
    </source>
</evidence>
<organism evidence="24 25">
    <name type="scientific">Muraenolepis orangiensis</name>
    <name type="common">Patagonian moray cod</name>
    <dbReference type="NCBI Taxonomy" id="630683"/>
    <lineage>
        <taxon>Eukaryota</taxon>
        <taxon>Metazoa</taxon>
        <taxon>Chordata</taxon>
        <taxon>Craniata</taxon>
        <taxon>Vertebrata</taxon>
        <taxon>Euteleostomi</taxon>
        <taxon>Actinopterygii</taxon>
        <taxon>Neopterygii</taxon>
        <taxon>Teleostei</taxon>
        <taxon>Neoteleostei</taxon>
        <taxon>Acanthomorphata</taxon>
        <taxon>Zeiogadaria</taxon>
        <taxon>Gadariae</taxon>
        <taxon>Gadiformes</taxon>
        <taxon>Muraenolepidoidei</taxon>
        <taxon>Muraenolepididae</taxon>
        <taxon>Muraenolepis</taxon>
    </lineage>
</organism>
<evidence type="ECO:0000256" key="5">
    <source>
        <dbReference type="ARBA" id="ARBA00022692"/>
    </source>
</evidence>
<dbReference type="Proteomes" id="UP001148018">
    <property type="component" value="Unassembled WGS sequence"/>
</dbReference>
<keyword evidence="5 22" id="KW-0812">Transmembrane</keyword>
<evidence type="ECO:0000256" key="10">
    <source>
        <dbReference type="ARBA" id="ARBA00023239"/>
    </source>
</evidence>
<evidence type="ECO:0000256" key="9">
    <source>
        <dbReference type="ARBA" id="ARBA00023136"/>
    </source>
</evidence>
<accession>A0A9Q0EDG2</accession>
<keyword evidence="8 22" id="KW-1133">Transmembrane helix</keyword>
<dbReference type="PROSITE" id="PS01297">
    <property type="entry name" value="FLAP_GST2_LTC4S"/>
    <property type="match status" value="1"/>
</dbReference>
<feature type="transmembrane region" description="Helical" evidence="22">
    <location>
        <begin position="59"/>
        <end position="88"/>
    </location>
</feature>
<keyword evidence="9 22" id="KW-0472">Membrane</keyword>
<proteinExistence type="inferred from homology"/>
<evidence type="ECO:0000256" key="7">
    <source>
        <dbReference type="ARBA" id="ARBA00022824"/>
    </source>
</evidence>
<feature type="chain" id="PRO_5040117283" description="Leukotriene C4 synthase" evidence="23">
    <location>
        <begin position="30"/>
        <end position="258"/>
    </location>
</feature>
<feature type="signal peptide" evidence="23">
    <location>
        <begin position="1"/>
        <end position="29"/>
    </location>
</feature>
<dbReference type="InterPro" id="IPR001129">
    <property type="entry name" value="Membr-assoc_MAPEG"/>
</dbReference>
<keyword evidence="23" id="KW-0732">Signal</keyword>
<dbReference type="GO" id="GO:0019370">
    <property type="term" value="P:leukotriene biosynthetic process"/>
    <property type="evidence" value="ECO:0007669"/>
    <property type="project" value="UniProtKB-KW"/>
</dbReference>
<evidence type="ECO:0000256" key="19">
    <source>
        <dbReference type="ARBA" id="ARBA00045217"/>
    </source>
</evidence>
<evidence type="ECO:0000256" key="4">
    <source>
        <dbReference type="ARBA" id="ARBA00022679"/>
    </source>
</evidence>
<evidence type="ECO:0000256" key="3">
    <source>
        <dbReference type="ARBA" id="ARBA00022553"/>
    </source>
</evidence>
<keyword evidence="3" id="KW-0597">Phosphoprotein</keyword>
<comment type="subunit">
    <text evidence="20">Homotrimer. Interacts with ALOX5AP and ALOX5.</text>
</comment>
<gene>
    <name evidence="24" type="ORF">NHX12_031122</name>
</gene>
<name>A0A9Q0EDG2_9TELE</name>
<dbReference type="Pfam" id="PF01124">
    <property type="entry name" value="MAPEG"/>
    <property type="match status" value="1"/>
</dbReference>
<dbReference type="GO" id="GO:0004464">
    <property type="term" value="F:leukotriene-C4 synthase activity"/>
    <property type="evidence" value="ECO:0007669"/>
    <property type="project" value="UniProtKB-EC"/>
</dbReference>
<dbReference type="PRINTS" id="PR00488">
    <property type="entry name" value="5LPOXGNASEAP"/>
</dbReference>
<dbReference type="InterPro" id="IPR001446">
    <property type="entry name" value="5_LipOase_AP"/>
</dbReference>
<dbReference type="Gene3D" id="1.20.120.550">
    <property type="entry name" value="Membrane associated eicosanoid/glutathione metabolism-like domain"/>
    <property type="match status" value="1"/>
</dbReference>
<evidence type="ECO:0000256" key="16">
    <source>
        <dbReference type="ARBA" id="ARBA00039419"/>
    </source>
</evidence>
<comment type="subcellular location">
    <subcellularLocation>
        <location evidence="1">Endoplasmic reticulum membrane</location>
        <topology evidence="1">Multi-pass membrane protein</topology>
    </subcellularLocation>
    <subcellularLocation>
        <location evidence="13">Nucleus outer membrane</location>
        <topology evidence="13">Multi-pass membrane protein</topology>
    </subcellularLocation>
</comment>
<evidence type="ECO:0000256" key="22">
    <source>
        <dbReference type="SAM" id="Phobius"/>
    </source>
</evidence>
<keyword evidence="7" id="KW-0256">Endoplasmic reticulum</keyword>
<evidence type="ECO:0000256" key="6">
    <source>
        <dbReference type="ARBA" id="ARBA00022751"/>
    </source>
</evidence>
<evidence type="ECO:0000256" key="23">
    <source>
        <dbReference type="SAM" id="SignalP"/>
    </source>
</evidence>
<evidence type="ECO:0000256" key="20">
    <source>
        <dbReference type="ARBA" id="ARBA00046493"/>
    </source>
</evidence>
<dbReference type="GO" id="GO:0004364">
    <property type="term" value="F:glutathione transferase activity"/>
    <property type="evidence" value="ECO:0007669"/>
    <property type="project" value="TreeGrafter"/>
</dbReference>
<comment type="similarity">
    <text evidence="2">Belongs to the MAPEG family.</text>
</comment>
<dbReference type="PANTHER" id="PTHR10250">
    <property type="entry name" value="MICROSOMAL GLUTATHIONE S-TRANSFERASE"/>
    <property type="match status" value="1"/>
</dbReference>
<comment type="caution">
    <text evidence="24">The sequence shown here is derived from an EMBL/GenBank/DDBJ whole genome shotgun (WGS) entry which is preliminary data.</text>
</comment>
<dbReference type="GO" id="GO:0005789">
    <property type="term" value="C:endoplasmic reticulum membrane"/>
    <property type="evidence" value="ECO:0007669"/>
    <property type="project" value="UniProtKB-SubCell"/>
</dbReference>
<evidence type="ECO:0000256" key="17">
    <source>
        <dbReference type="ARBA" id="ARBA00041224"/>
    </source>
</evidence>
<keyword evidence="6" id="KW-0434">Leukotriene biosynthesis</keyword>
<keyword evidence="10" id="KW-0456">Lyase</keyword>
<evidence type="ECO:0000256" key="13">
    <source>
        <dbReference type="ARBA" id="ARBA00037823"/>
    </source>
</evidence>
<comment type="catalytic activity">
    <reaction evidence="21">
        <text>leukotriene C4 = leukotriene A4 + glutathione</text>
        <dbReference type="Rhea" id="RHEA:17617"/>
        <dbReference type="ChEBI" id="CHEBI:57463"/>
        <dbReference type="ChEBI" id="CHEBI:57925"/>
        <dbReference type="ChEBI" id="CHEBI:57973"/>
        <dbReference type="EC" id="4.4.1.20"/>
    </reaction>
    <physiologicalReaction direction="right-to-left" evidence="21">
        <dbReference type="Rhea" id="RHEA:17619"/>
    </physiologicalReaction>
</comment>
<protein>
    <recommendedName>
        <fullName evidence="16">Leukotriene C4 synthase</fullName>
        <ecNumber evidence="15">4.4.1.20</ecNumber>
    </recommendedName>
    <alternativeName>
        <fullName evidence="18">Glutathione S-transferase LTC4</fullName>
    </alternativeName>
    <alternativeName>
        <fullName evidence="17">Leukotriene-C(4) synthase</fullName>
    </alternativeName>
</protein>
<comment type="catalytic activity">
    <reaction evidence="12">
        <text>(13S,14S)-epoxy-(4Z,7Z,9E,11E,16Z,19Z)-docosahexaenoate + glutathione = (13R)-S-glutathionyl-(14S)-hydroxy-(4Z,7Z,9E,11E,16Z,19Z)-docosahexaenoate</text>
        <dbReference type="Rhea" id="RHEA:53508"/>
        <dbReference type="ChEBI" id="CHEBI:57925"/>
        <dbReference type="ChEBI" id="CHEBI:131958"/>
        <dbReference type="ChEBI" id="CHEBI:137407"/>
    </reaction>
    <physiologicalReaction direction="left-to-right" evidence="12">
        <dbReference type="Rhea" id="RHEA:53509"/>
    </physiologicalReaction>
</comment>